<comment type="caution">
    <text evidence="2">The sequence shown here is derived from an EMBL/GenBank/DDBJ whole genome shotgun (WGS) entry which is preliminary data.</text>
</comment>
<dbReference type="RefSeq" id="WP_149428958.1">
    <property type="nucleotide sequence ID" value="NZ_VLNY01000002.1"/>
</dbReference>
<evidence type="ECO:0000313" key="3">
    <source>
        <dbReference type="Proteomes" id="UP000322244"/>
    </source>
</evidence>
<protein>
    <recommendedName>
        <fullName evidence="1">Rv3651-like N-terminal domain-containing protein</fullName>
    </recommendedName>
</protein>
<accession>A0A5A7SCD0</accession>
<sequence length="334" mass="36220">MTSSDWIVVETLVPAGPHTVIADGAEPRSWASLTRIRAEHGPDAAGSLVGVVTKCVETAGSQQESILRRRGGGRLTVLAVPILGAFGHPHGAHVWVGADGDQPPPRRRVAAVEWDAKSQSAHHGADHDELILGTTRGRRGVTRPPNDFFRRIVRFDDRIDYLTLAANIEQGGRFEGNLTLHDDCGGLRVLRMAARAYSEGDARSLRILVHDISDVQPPEPAMDTAALRAVAGACGDGAGLMTLDGALIFEWLSPPPGRLAAWEDEPPFIRQDDQRKLEAMCARLRLRVSAPDETLVVHVRFGTGEWIRAEIAVTRIVNDPAPLGLAIVRLDEED</sequence>
<dbReference type="OrthoDB" id="4745618at2"/>
<organism evidence="2 3">
    <name type="scientific">Antrihabitans cavernicola</name>
    <dbReference type="NCBI Taxonomy" id="2495913"/>
    <lineage>
        <taxon>Bacteria</taxon>
        <taxon>Bacillati</taxon>
        <taxon>Actinomycetota</taxon>
        <taxon>Actinomycetes</taxon>
        <taxon>Mycobacteriales</taxon>
        <taxon>Nocardiaceae</taxon>
        <taxon>Antrihabitans</taxon>
    </lineage>
</organism>
<dbReference type="EMBL" id="VLNY01000002">
    <property type="protein sequence ID" value="KAA0023798.1"/>
    <property type="molecule type" value="Genomic_DNA"/>
</dbReference>
<dbReference type="Pfam" id="PF18007">
    <property type="entry name" value="Rv3651-like_N"/>
    <property type="match status" value="1"/>
</dbReference>
<gene>
    <name evidence="2" type="ORF">FOY51_04130</name>
</gene>
<name>A0A5A7SCD0_9NOCA</name>
<dbReference type="AlphaFoldDB" id="A0A5A7SCD0"/>
<dbReference type="InterPro" id="IPR041458">
    <property type="entry name" value="Rv3651-like_N"/>
</dbReference>
<reference evidence="2 3" key="1">
    <citation type="submission" date="2019-07" db="EMBL/GenBank/DDBJ databases">
        <title>Rhodococcus cavernicolus sp. nov., isolated from a cave.</title>
        <authorList>
            <person name="Lee S.D."/>
        </authorList>
    </citation>
    <scope>NUCLEOTIDE SEQUENCE [LARGE SCALE GENOMIC DNA]</scope>
    <source>
        <strain evidence="2 3">C1-24</strain>
    </source>
</reference>
<evidence type="ECO:0000313" key="2">
    <source>
        <dbReference type="EMBL" id="KAA0023798.1"/>
    </source>
</evidence>
<keyword evidence="3" id="KW-1185">Reference proteome</keyword>
<feature type="domain" description="Rv3651-like N-terminal" evidence="1">
    <location>
        <begin position="5"/>
        <end position="105"/>
    </location>
</feature>
<evidence type="ECO:0000259" key="1">
    <source>
        <dbReference type="Pfam" id="PF18007"/>
    </source>
</evidence>
<proteinExistence type="predicted"/>
<dbReference type="Proteomes" id="UP000322244">
    <property type="component" value="Unassembled WGS sequence"/>
</dbReference>